<dbReference type="Gene3D" id="2.60.40.10">
    <property type="entry name" value="Immunoglobulins"/>
    <property type="match status" value="1"/>
</dbReference>
<evidence type="ECO:0000313" key="3">
    <source>
        <dbReference type="Proteomes" id="UP000008888"/>
    </source>
</evidence>
<dbReference type="InterPro" id="IPR001387">
    <property type="entry name" value="Cro/C1-type_HTH"/>
</dbReference>
<dbReference type="Proteomes" id="UP000008888">
    <property type="component" value="Chromosome"/>
</dbReference>
<evidence type="ECO:0000313" key="2">
    <source>
        <dbReference type="EMBL" id="AEG02207.1"/>
    </source>
</evidence>
<dbReference type="InterPro" id="IPR010982">
    <property type="entry name" value="Lambda_DNA-bd_dom_sf"/>
</dbReference>
<dbReference type="CDD" id="cd00093">
    <property type="entry name" value="HTH_XRE"/>
    <property type="match status" value="1"/>
</dbReference>
<dbReference type="EMBL" id="CP002738">
    <property type="protein sequence ID" value="AEG02207.1"/>
    <property type="molecule type" value="Genomic_DNA"/>
</dbReference>
<evidence type="ECO:0000259" key="1">
    <source>
        <dbReference type="PROSITE" id="PS50943"/>
    </source>
</evidence>
<reference evidence="2 3" key="1">
    <citation type="journal article" date="2011" name="J. Bacteriol.">
        <title>Complete Genome Sequence of the Aerobic Marine Methanotroph Methylomonas methanica MC09.</title>
        <authorList>
            <person name="Boden R."/>
            <person name="Cunliffe M."/>
            <person name="Scanlan J."/>
            <person name="Moussard H."/>
            <person name="Kits K.D."/>
            <person name="Klotz M.G."/>
            <person name="Jetten M.S."/>
            <person name="Vuilleumier S."/>
            <person name="Han J."/>
            <person name="Peters L."/>
            <person name="Mikhailova N."/>
            <person name="Teshima H."/>
            <person name="Tapia R."/>
            <person name="Kyrpides N."/>
            <person name="Ivanova N."/>
            <person name="Pagani I."/>
            <person name="Cheng J.F."/>
            <person name="Goodwin L."/>
            <person name="Han C."/>
            <person name="Hauser L."/>
            <person name="Land M.L."/>
            <person name="Lapidus A."/>
            <person name="Lucas S."/>
            <person name="Pitluck S."/>
            <person name="Woyke T."/>
            <person name="Stein L."/>
            <person name="Murrell J.C."/>
        </authorList>
    </citation>
    <scope>NUCLEOTIDE SEQUENCE [LARGE SCALE GENOMIC DNA]</scope>
    <source>
        <strain evidence="2 3">MC09</strain>
    </source>
</reference>
<dbReference type="HOGENOM" id="CLU_1271067_0_0_6"/>
<dbReference type="KEGG" id="mmt:Metme_3853"/>
<dbReference type="Pfam" id="PF16158">
    <property type="entry name" value="N_BRCA1_IG"/>
    <property type="match status" value="1"/>
</dbReference>
<reference evidence="3" key="3">
    <citation type="submission" date="2011-05" db="EMBL/GenBank/DDBJ databases">
        <title>Complete sequence of Methylomonas methanica MC09.</title>
        <authorList>
            <consortium name="US DOE Joint Genome Institute"/>
            <person name="Lucas S."/>
            <person name="Han J."/>
            <person name="Lapidus A."/>
            <person name="Cheng J.-F."/>
            <person name="Goodwin L."/>
            <person name="Pitluck S."/>
            <person name="Peters L."/>
            <person name="Mikhailova N."/>
            <person name="Teshima H."/>
            <person name="Han C."/>
            <person name="Tapia R."/>
            <person name="Land M."/>
            <person name="Hauser L."/>
            <person name="Kyrpides N."/>
            <person name="Ivanova N."/>
            <person name="Pagani I."/>
            <person name="Stein L."/>
            <person name="Woyke T."/>
        </authorList>
    </citation>
    <scope>NUCLEOTIDE SEQUENCE [LARGE SCALE GENOMIC DNA]</scope>
    <source>
        <strain evidence="3">MC09</strain>
    </source>
</reference>
<dbReference type="eggNOG" id="COG3636">
    <property type="taxonomic scope" value="Bacteria"/>
</dbReference>
<dbReference type="GO" id="GO:0003677">
    <property type="term" value="F:DNA binding"/>
    <property type="evidence" value="ECO:0007669"/>
    <property type="project" value="InterPro"/>
</dbReference>
<dbReference type="OrthoDB" id="166850at2"/>
<dbReference type="Gene3D" id="1.10.260.40">
    <property type="entry name" value="lambda repressor-like DNA-binding domains"/>
    <property type="match status" value="1"/>
</dbReference>
<feature type="domain" description="HTH cro/C1-type" evidence="1">
    <location>
        <begin position="10"/>
        <end position="65"/>
    </location>
</feature>
<dbReference type="InterPro" id="IPR032350">
    <property type="entry name" value="Nbr1_FW"/>
</dbReference>
<dbReference type="InterPro" id="IPR013783">
    <property type="entry name" value="Ig-like_fold"/>
</dbReference>
<dbReference type="Pfam" id="PF01381">
    <property type="entry name" value="HTH_3"/>
    <property type="match status" value="1"/>
</dbReference>
<proteinExistence type="predicted"/>
<dbReference type="PROSITE" id="PS50943">
    <property type="entry name" value="HTH_CROC1"/>
    <property type="match status" value="1"/>
</dbReference>
<keyword evidence="3" id="KW-1185">Reference proteome</keyword>
<dbReference type="CDD" id="cd14947">
    <property type="entry name" value="NBR1_like"/>
    <property type="match status" value="1"/>
</dbReference>
<sequence length="217" mass="23960">MPLFEFAEFIRSRADAQGLSMTELARKTGISRQALYGILDGSSGQAKVSTLISLASALKVHPVVLFRHLLHQLELPKFSTTGAKYQFDASGFVTETVPDHSSVTTGQIFCKTWEIQNIGHVTWQNRKLLCVDRPASSPRIIDGVQPPLYSERCLTPLQTSIDIPETLPGDTVLLSVQFKAPSYPCSIISYWKMADEHGDICFPDSEGLSCLVRVVSM</sequence>
<dbReference type="SUPFAM" id="SSF47413">
    <property type="entry name" value="lambda repressor-like DNA-binding domains"/>
    <property type="match status" value="1"/>
</dbReference>
<dbReference type="AlphaFoldDB" id="F9ZXQ2"/>
<organism evidence="2 3">
    <name type="scientific">Methylomonas methanica (strain DSM 25384 / MC09)</name>
    <dbReference type="NCBI Taxonomy" id="857087"/>
    <lineage>
        <taxon>Bacteria</taxon>
        <taxon>Pseudomonadati</taxon>
        <taxon>Pseudomonadota</taxon>
        <taxon>Gammaproteobacteria</taxon>
        <taxon>Methylococcales</taxon>
        <taxon>Methylococcaceae</taxon>
        <taxon>Methylomonas</taxon>
    </lineage>
</organism>
<accession>F9ZXQ2</accession>
<dbReference type="RefSeq" id="WP_013820423.1">
    <property type="nucleotide sequence ID" value="NC_015572.1"/>
</dbReference>
<gene>
    <name evidence="2" type="ordered locus">Metme_3853</name>
</gene>
<name>F9ZXQ2_METMM</name>
<protein>
    <submittedName>
        <fullName evidence="2">Helix-turn-helix domain protein</fullName>
    </submittedName>
</protein>
<dbReference type="SMART" id="SM00530">
    <property type="entry name" value="HTH_XRE"/>
    <property type="match status" value="1"/>
</dbReference>
<reference key="2">
    <citation type="submission" date="2011-05" db="EMBL/GenBank/DDBJ databases">
        <title>Complete genome sequence of the aerobic marine methanotroph Methylomonas methanica MC09.</title>
        <authorList>
            <person name="Boden R."/>
            <person name="Cunliffe M."/>
            <person name="Scanlan J."/>
            <person name="Moussard H."/>
            <person name="Kits K.D."/>
            <person name="Klotz M."/>
            <person name="Jetten M."/>
            <person name="Vuilleumier S."/>
            <person name="Han J."/>
            <person name="Peters L."/>
            <person name="Mikhailova N."/>
            <person name="Teshima H."/>
            <person name="Tapia R."/>
            <person name="Kyrpides N."/>
            <person name="Ivanova N."/>
            <person name="Pagani I."/>
            <person name="Cheng J.-F."/>
            <person name="Goodwin L."/>
            <person name="Han C."/>
            <person name="Hauser L."/>
            <person name="Land M."/>
            <person name="Lapidus A."/>
            <person name="Lucas S."/>
            <person name="Pitluck S."/>
            <person name="Woyke T."/>
            <person name="Stein L.Y."/>
            <person name="Murrell C."/>
        </authorList>
    </citation>
    <scope>NUCLEOTIDE SEQUENCE</scope>
    <source>
        <strain>MC09</strain>
    </source>
</reference>
<dbReference type="STRING" id="857087.Metme_3853"/>